<dbReference type="EMBL" id="JBEDUW010000006">
    <property type="protein sequence ID" value="KAK9923509.1"/>
    <property type="molecule type" value="Genomic_DNA"/>
</dbReference>
<keyword evidence="3" id="KW-1185">Reference proteome</keyword>
<gene>
    <name evidence="2" type="ORF">M0R45_031925</name>
</gene>
<feature type="compositionally biased region" description="Basic and acidic residues" evidence="1">
    <location>
        <begin position="57"/>
        <end position="68"/>
    </location>
</feature>
<protein>
    <submittedName>
        <fullName evidence="2">Uncharacterized protein</fullName>
    </submittedName>
</protein>
<evidence type="ECO:0000313" key="2">
    <source>
        <dbReference type="EMBL" id="KAK9923509.1"/>
    </source>
</evidence>
<proteinExistence type="predicted"/>
<organism evidence="2 3">
    <name type="scientific">Rubus argutus</name>
    <name type="common">Southern blackberry</name>
    <dbReference type="NCBI Taxonomy" id="59490"/>
    <lineage>
        <taxon>Eukaryota</taxon>
        <taxon>Viridiplantae</taxon>
        <taxon>Streptophyta</taxon>
        <taxon>Embryophyta</taxon>
        <taxon>Tracheophyta</taxon>
        <taxon>Spermatophyta</taxon>
        <taxon>Magnoliopsida</taxon>
        <taxon>eudicotyledons</taxon>
        <taxon>Gunneridae</taxon>
        <taxon>Pentapetalae</taxon>
        <taxon>rosids</taxon>
        <taxon>fabids</taxon>
        <taxon>Rosales</taxon>
        <taxon>Rosaceae</taxon>
        <taxon>Rosoideae</taxon>
        <taxon>Rosoideae incertae sedis</taxon>
        <taxon>Rubus</taxon>
    </lineage>
</organism>
<name>A0AAW1WHZ6_RUBAR</name>
<sequence>MVDSRIQGTYDNSSAWKAIEIAMTCVASTSIPRPDIMVVCNKLKECLEIEVPPEIPKMPEIEESDHSTRHSSSSIHIMFHIESETEKTF</sequence>
<reference evidence="2 3" key="1">
    <citation type="journal article" date="2023" name="G3 (Bethesda)">
        <title>A chromosome-length genome assembly and annotation of blackberry (Rubus argutus, cv. 'Hillquist').</title>
        <authorList>
            <person name="Bruna T."/>
            <person name="Aryal R."/>
            <person name="Dudchenko O."/>
            <person name="Sargent D.J."/>
            <person name="Mead D."/>
            <person name="Buti M."/>
            <person name="Cavallini A."/>
            <person name="Hytonen T."/>
            <person name="Andres J."/>
            <person name="Pham M."/>
            <person name="Weisz D."/>
            <person name="Mascagni F."/>
            <person name="Usai G."/>
            <person name="Natali L."/>
            <person name="Bassil N."/>
            <person name="Fernandez G.E."/>
            <person name="Lomsadze A."/>
            <person name="Armour M."/>
            <person name="Olukolu B."/>
            <person name="Poorten T."/>
            <person name="Britton C."/>
            <person name="Davik J."/>
            <person name="Ashrafi H."/>
            <person name="Aiden E.L."/>
            <person name="Borodovsky M."/>
            <person name="Worthington M."/>
        </authorList>
    </citation>
    <scope>NUCLEOTIDE SEQUENCE [LARGE SCALE GENOMIC DNA]</scope>
    <source>
        <strain evidence="2">PI 553951</strain>
    </source>
</reference>
<feature type="region of interest" description="Disordered" evidence="1">
    <location>
        <begin position="57"/>
        <end position="76"/>
    </location>
</feature>
<evidence type="ECO:0000313" key="3">
    <source>
        <dbReference type="Proteomes" id="UP001457282"/>
    </source>
</evidence>
<dbReference type="AlphaFoldDB" id="A0AAW1WHZ6"/>
<accession>A0AAW1WHZ6</accession>
<dbReference type="Proteomes" id="UP001457282">
    <property type="component" value="Unassembled WGS sequence"/>
</dbReference>
<evidence type="ECO:0000256" key="1">
    <source>
        <dbReference type="SAM" id="MobiDB-lite"/>
    </source>
</evidence>
<comment type="caution">
    <text evidence="2">The sequence shown here is derived from an EMBL/GenBank/DDBJ whole genome shotgun (WGS) entry which is preliminary data.</text>
</comment>